<dbReference type="InterPro" id="IPR044149">
    <property type="entry name" value="Nitrilases_CHs"/>
</dbReference>
<dbReference type="SUPFAM" id="SSF56317">
    <property type="entry name" value="Carbon-nitrogen hydrolase"/>
    <property type="match status" value="1"/>
</dbReference>
<gene>
    <name evidence="3" type="ORF">BCR33DRAFT_762920</name>
</gene>
<proteinExistence type="inferred from homology"/>
<name>A0A1Y2CS25_9FUNG</name>
<dbReference type="PANTHER" id="PTHR46044:SF1">
    <property type="entry name" value="CN HYDROLASE DOMAIN-CONTAINING PROTEIN"/>
    <property type="match status" value="1"/>
</dbReference>
<protein>
    <submittedName>
        <fullName evidence="3">Nitrilase</fullName>
    </submittedName>
</protein>
<dbReference type="GO" id="GO:0003824">
    <property type="term" value="F:catalytic activity"/>
    <property type="evidence" value="ECO:0007669"/>
    <property type="project" value="InterPro"/>
</dbReference>
<dbReference type="EMBL" id="MCGO01000008">
    <property type="protein sequence ID" value="ORY49801.1"/>
    <property type="molecule type" value="Genomic_DNA"/>
</dbReference>
<evidence type="ECO:0000256" key="1">
    <source>
        <dbReference type="ARBA" id="ARBA00008129"/>
    </source>
</evidence>
<feature type="domain" description="CN hydrolase" evidence="2">
    <location>
        <begin position="14"/>
        <end position="299"/>
    </location>
</feature>
<dbReference type="CDD" id="cd07564">
    <property type="entry name" value="nitrilases_CHs"/>
    <property type="match status" value="1"/>
</dbReference>
<comment type="similarity">
    <text evidence="1">Belongs to the carbon-nitrogen hydrolase superfamily. Nitrilase family.</text>
</comment>
<reference evidence="3 4" key="1">
    <citation type="submission" date="2016-07" db="EMBL/GenBank/DDBJ databases">
        <title>Pervasive Adenine N6-methylation of Active Genes in Fungi.</title>
        <authorList>
            <consortium name="DOE Joint Genome Institute"/>
            <person name="Mondo S.J."/>
            <person name="Dannebaum R.O."/>
            <person name="Kuo R.C."/>
            <person name="Labutti K."/>
            <person name="Haridas S."/>
            <person name="Kuo A."/>
            <person name="Salamov A."/>
            <person name="Ahrendt S.R."/>
            <person name="Lipzen A."/>
            <person name="Sullivan W."/>
            <person name="Andreopoulos W.B."/>
            <person name="Clum A."/>
            <person name="Lindquist E."/>
            <person name="Daum C."/>
            <person name="Ramamoorthy G.K."/>
            <person name="Gryganskyi A."/>
            <person name="Culley D."/>
            <person name="Magnuson J.K."/>
            <person name="James T.Y."/>
            <person name="O'Malley M.A."/>
            <person name="Stajich J.E."/>
            <person name="Spatafora J.W."/>
            <person name="Visel A."/>
            <person name="Grigoriev I.V."/>
        </authorList>
    </citation>
    <scope>NUCLEOTIDE SEQUENCE [LARGE SCALE GENOMIC DNA]</scope>
    <source>
        <strain evidence="3 4">JEL800</strain>
    </source>
</reference>
<evidence type="ECO:0000259" key="2">
    <source>
        <dbReference type="PROSITE" id="PS50263"/>
    </source>
</evidence>
<evidence type="ECO:0000313" key="4">
    <source>
        <dbReference type="Proteomes" id="UP000193642"/>
    </source>
</evidence>
<dbReference type="Pfam" id="PF00795">
    <property type="entry name" value="CN_hydrolase"/>
    <property type="match status" value="1"/>
</dbReference>
<organism evidence="3 4">
    <name type="scientific">Rhizoclosmatium globosum</name>
    <dbReference type="NCBI Taxonomy" id="329046"/>
    <lineage>
        <taxon>Eukaryota</taxon>
        <taxon>Fungi</taxon>
        <taxon>Fungi incertae sedis</taxon>
        <taxon>Chytridiomycota</taxon>
        <taxon>Chytridiomycota incertae sedis</taxon>
        <taxon>Chytridiomycetes</taxon>
        <taxon>Chytridiales</taxon>
        <taxon>Chytriomycetaceae</taxon>
        <taxon>Rhizoclosmatium</taxon>
    </lineage>
</organism>
<sequence length="337" mass="37562">MHQVLPVEPKPKTNEDRLAQIAPVLLNKTETTKRVLSAIECASNSGAQVVVFGEATIPAYPWWLERTNAAAFNDNLQKDLYARYVDEAVQINLDDGGDLKDICRIAKERSIVVVVGTIERALDRGGHSIYCSAVTIGSSGKIENVHRKLMPTHEERLAWAIGDGHGLRVKKVDQFTMGVLNCWENWMPLSRAALYAQGEDLHIALWPGAVRNTVDITRFIAAESRSFVVSVCNIMNREHLAKAHALKPIPGYTELIAHMDKNGEDWLADGGSCIAGPDAKWVLEPIPKEECVRIIEIDFKRVLEERALLDPIGHYSRPDVTRLVVDRTRQGIATFLD</sequence>
<dbReference type="OrthoDB" id="10250282at2759"/>
<dbReference type="PANTHER" id="PTHR46044">
    <property type="entry name" value="NITRILASE"/>
    <property type="match status" value="1"/>
</dbReference>
<dbReference type="Proteomes" id="UP000193642">
    <property type="component" value="Unassembled WGS sequence"/>
</dbReference>
<dbReference type="PROSITE" id="PS50263">
    <property type="entry name" value="CN_HYDROLASE"/>
    <property type="match status" value="1"/>
</dbReference>
<dbReference type="InterPro" id="IPR003010">
    <property type="entry name" value="C-N_Hydrolase"/>
</dbReference>
<comment type="caution">
    <text evidence="3">The sequence shown here is derived from an EMBL/GenBank/DDBJ whole genome shotgun (WGS) entry which is preliminary data.</text>
</comment>
<dbReference type="STRING" id="329046.A0A1Y2CS25"/>
<evidence type="ECO:0000313" key="3">
    <source>
        <dbReference type="EMBL" id="ORY49801.1"/>
    </source>
</evidence>
<dbReference type="AlphaFoldDB" id="A0A1Y2CS25"/>
<keyword evidence="4" id="KW-1185">Reference proteome</keyword>
<accession>A0A1Y2CS25</accession>
<dbReference type="InterPro" id="IPR036526">
    <property type="entry name" value="C-N_Hydrolase_sf"/>
</dbReference>
<dbReference type="Gene3D" id="3.60.110.10">
    <property type="entry name" value="Carbon-nitrogen hydrolase"/>
    <property type="match status" value="1"/>
</dbReference>